<feature type="domain" description="PilZ" evidence="1">
    <location>
        <begin position="101"/>
        <end position="201"/>
    </location>
</feature>
<accession>A0A3E0WIR4</accession>
<dbReference type="Proteomes" id="UP000256763">
    <property type="component" value="Unassembled WGS sequence"/>
</dbReference>
<proteinExistence type="predicted"/>
<dbReference type="AlphaFoldDB" id="A0A3E0WIR4"/>
<evidence type="ECO:0000313" key="2">
    <source>
        <dbReference type="EMBL" id="RFA32339.1"/>
    </source>
</evidence>
<dbReference type="RefSeq" id="WP_116348457.1">
    <property type="nucleotide sequence ID" value="NZ_NFZW01000030.1"/>
</dbReference>
<comment type="caution">
    <text evidence="2">The sequence shown here is derived from an EMBL/GenBank/DDBJ whole genome shotgun (WGS) entry which is preliminary data.</text>
</comment>
<dbReference type="Gene3D" id="2.40.10.220">
    <property type="entry name" value="predicted glycosyltransferase like domains"/>
    <property type="match status" value="1"/>
</dbReference>
<gene>
    <name evidence="2" type="ORF">CAL65_19840</name>
</gene>
<dbReference type="GO" id="GO:0035438">
    <property type="term" value="F:cyclic-di-GMP binding"/>
    <property type="evidence" value="ECO:0007669"/>
    <property type="project" value="InterPro"/>
</dbReference>
<dbReference type="SUPFAM" id="SSF141371">
    <property type="entry name" value="PilZ domain-like"/>
    <property type="match status" value="1"/>
</dbReference>
<sequence>MSDSTGYLSEEERVFLRELFENTDKALENDEATGVIQLEALGLDRERLLAVLKNMKTEVIATDGTHRLRFQLETDGVDGKQGLRLVLPKVIDQRGRERDVRVWPGPGEVRVHDPALTVRDAHVLDVSTSGLRMSCRTDRSITIGDRIENIVLELPVSAPVTFSATVVRIQFEDETQDRQQLALRFDRLDHPAEAALRRYILSVSETVRRFAIPRRSRGIAPSTFHRSVG</sequence>
<name>A0A3E0WIR4_9GAMM</name>
<dbReference type="InterPro" id="IPR009875">
    <property type="entry name" value="PilZ_domain"/>
</dbReference>
<dbReference type="EMBL" id="NFZW01000030">
    <property type="protein sequence ID" value="RFA32339.1"/>
    <property type="molecule type" value="Genomic_DNA"/>
</dbReference>
<protein>
    <recommendedName>
        <fullName evidence="1">PilZ domain-containing protein</fullName>
    </recommendedName>
</protein>
<dbReference type="Pfam" id="PF07238">
    <property type="entry name" value="PilZ"/>
    <property type="match status" value="1"/>
</dbReference>
<keyword evidence="3" id="KW-1185">Reference proteome</keyword>
<organism evidence="2 3">
    <name type="scientific">Alkalilimnicola ehrlichii</name>
    <dbReference type="NCBI Taxonomy" id="351052"/>
    <lineage>
        <taxon>Bacteria</taxon>
        <taxon>Pseudomonadati</taxon>
        <taxon>Pseudomonadota</taxon>
        <taxon>Gammaproteobacteria</taxon>
        <taxon>Chromatiales</taxon>
        <taxon>Ectothiorhodospiraceae</taxon>
        <taxon>Alkalilimnicola</taxon>
    </lineage>
</organism>
<evidence type="ECO:0000313" key="3">
    <source>
        <dbReference type="Proteomes" id="UP000256763"/>
    </source>
</evidence>
<reference evidence="3" key="1">
    <citation type="submission" date="2017-05" db="EMBL/GenBank/DDBJ databases">
        <authorList>
            <person name="Sharma S."/>
            <person name="Sidhu C."/>
            <person name="Pinnaka A.K."/>
        </authorList>
    </citation>
    <scope>NUCLEOTIDE SEQUENCE [LARGE SCALE GENOMIC DNA]</scope>
    <source>
        <strain evidence="3">AK93</strain>
    </source>
</reference>
<evidence type="ECO:0000259" key="1">
    <source>
        <dbReference type="Pfam" id="PF07238"/>
    </source>
</evidence>